<reference evidence="1" key="1">
    <citation type="submission" date="2024-08" db="EMBL/GenBank/DDBJ databases">
        <title>Lentilactobacillus sp. nov., isolated from tree bark.</title>
        <authorList>
            <person name="Phuengjayaem S."/>
            <person name="Tanasupawat S."/>
        </authorList>
    </citation>
    <scope>NUCLEOTIDE SEQUENCE</scope>
    <source>
        <strain evidence="1">SPB1-3</strain>
    </source>
</reference>
<name>A0ACD5DFR6_9LACO</name>
<keyword evidence="2" id="KW-1185">Reference proteome</keyword>
<accession>A0ACD5DFR6</accession>
<evidence type="ECO:0000313" key="1">
    <source>
        <dbReference type="EMBL" id="XFD39890.1"/>
    </source>
</evidence>
<proteinExistence type="predicted"/>
<dbReference type="Proteomes" id="UP001149860">
    <property type="component" value="Chromosome"/>
</dbReference>
<evidence type="ECO:0000313" key="2">
    <source>
        <dbReference type="Proteomes" id="UP001149860"/>
    </source>
</evidence>
<organism evidence="1 2">
    <name type="scientific">Lentilactobacillus terminaliae</name>
    <dbReference type="NCBI Taxonomy" id="3003483"/>
    <lineage>
        <taxon>Bacteria</taxon>
        <taxon>Bacillati</taxon>
        <taxon>Bacillota</taxon>
        <taxon>Bacilli</taxon>
        <taxon>Lactobacillales</taxon>
        <taxon>Lactobacillaceae</taxon>
        <taxon>Lentilactobacillus</taxon>
    </lineage>
</organism>
<dbReference type="EMBL" id="CP168151">
    <property type="protein sequence ID" value="XFD39890.1"/>
    <property type="molecule type" value="Genomic_DNA"/>
</dbReference>
<keyword evidence="1" id="KW-0808">Transferase</keyword>
<gene>
    <name evidence="1" type="primary">ribH</name>
    <name evidence="1" type="ORF">O0236_000860</name>
</gene>
<sequence>MKNMNESKKIAIVVSQFNNIVTDRLLSGAVQTLSQSEIDDGNIVVYQVPGAFEIPRIVNLVSQKDEYSGVIALGAVVKGQTDHYQFISEAVTHQLVELATTAPVPVLFGVLTTDNLEQALNRAGGKAGNKGSECANALLRLLEVELQLN</sequence>
<dbReference type="EC" id="2.5.1.78" evidence="1"/>
<protein>
    <submittedName>
        <fullName evidence="1">6,7-dimethyl-8-ribityllumazine synthase</fullName>
        <ecNumber evidence="1">2.5.1.78</ecNumber>
    </submittedName>
</protein>